<accession>A0A6A6IRL0</accession>
<feature type="compositionally biased region" description="Basic and acidic residues" evidence="1">
    <location>
        <begin position="252"/>
        <end position="272"/>
    </location>
</feature>
<name>A0A6A6IRL0_9PLEO</name>
<evidence type="ECO:0000313" key="3">
    <source>
        <dbReference type="Proteomes" id="UP000800094"/>
    </source>
</evidence>
<proteinExistence type="predicted"/>
<reference evidence="2" key="1">
    <citation type="journal article" date="2020" name="Stud. Mycol.">
        <title>101 Dothideomycetes genomes: a test case for predicting lifestyles and emergence of pathogens.</title>
        <authorList>
            <person name="Haridas S."/>
            <person name="Albert R."/>
            <person name="Binder M."/>
            <person name="Bloem J."/>
            <person name="Labutti K."/>
            <person name="Salamov A."/>
            <person name="Andreopoulos B."/>
            <person name="Baker S."/>
            <person name="Barry K."/>
            <person name="Bills G."/>
            <person name="Bluhm B."/>
            <person name="Cannon C."/>
            <person name="Castanera R."/>
            <person name="Culley D."/>
            <person name="Daum C."/>
            <person name="Ezra D."/>
            <person name="Gonzalez J."/>
            <person name="Henrissat B."/>
            <person name="Kuo A."/>
            <person name="Liang C."/>
            <person name="Lipzen A."/>
            <person name="Lutzoni F."/>
            <person name="Magnuson J."/>
            <person name="Mondo S."/>
            <person name="Nolan M."/>
            <person name="Ohm R."/>
            <person name="Pangilinan J."/>
            <person name="Park H.-J."/>
            <person name="Ramirez L."/>
            <person name="Alfaro M."/>
            <person name="Sun H."/>
            <person name="Tritt A."/>
            <person name="Yoshinaga Y."/>
            <person name="Zwiers L.-H."/>
            <person name="Turgeon B."/>
            <person name="Goodwin S."/>
            <person name="Spatafora J."/>
            <person name="Crous P."/>
            <person name="Grigoriev I."/>
        </authorList>
    </citation>
    <scope>NUCLEOTIDE SEQUENCE</scope>
    <source>
        <strain evidence="2">CBS 122368</strain>
    </source>
</reference>
<dbReference type="GeneID" id="54574477"/>
<organism evidence="2 3">
    <name type="scientific">Trematosphaeria pertusa</name>
    <dbReference type="NCBI Taxonomy" id="390896"/>
    <lineage>
        <taxon>Eukaryota</taxon>
        <taxon>Fungi</taxon>
        <taxon>Dikarya</taxon>
        <taxon>Ascomycota</taxon>
        <taxon>Pezizomycotina</taxon>
        <taxon>Dothideomycetes</taxon>
        <taxon>Pleosporomycetidae</taxon>
        <taxon>Pleosporales</taxon>
        <taxon>Massarineae</taxon>
        <taxon>Trematosphaeriaceae</taxon>
        <taxon>Trematosphaeria</taxon>
    </lineage>
</organism>
<feature type="region of interest" description="Disordered" evidence="1">
    <location>
        <begin position="1"/>
        <end position="215"/>
    </location>
</feature>
<dbReference type="EMBL" id="ML987192">
    <property type="protein sequence ID" value="KAF2252163.1"/>
    <property type="molecule type" value="Genomic_DNA"/>
</dbReference>
<dbReference type="AlphaFoldDB" id="A0A6A6IRL0"/>
<sequence>MAIPLNPPSSNTTTKLPPKEDHRAEKRRKISEQYGIDIPEEDLGSDTEPEDEDYAEALSQEYLNKMTDDVETPVNMADDHVSETSEEFTLEINQTIQSLSQSQQEQALVDDDSDEDGDSESEDDERAIKYPKLSTLSSAAFAQDLNPRDPSPNPIPDIVVHPPATMLPPPSAQTPAGYSSTYRPCRPNDTMYHRGSAGIDPLGAHNRLTRPGPSIDAMLATRPHRIVSGSFGSFEPSRPSRFDEREYRLVAAGEKRKREEKVKKPREADPFKGKPWLKRS</sequence>
<protein>
    <submittedName>
        <fullName evidence="2">Uncharacterized protein</fullName>
    </submittedName>
</protein>
<dbReference type="OrthoDB" id="3796109at2759"/>
<gene>
    <name evidence="2" type="ORF">BU26DRAFT_252254</name>
</gene>
<dbReference type="RefSeq" id="XP_033687167.1">
    <property type="nucleotide sequence ID" value="XM_033821147.1"/>
</dbReference>
<feature type="compositionally biased region" description="Low complexity" evidence="1">
    <location>
        <begin position="94"/>
        <end position="106"/>
    </location>
</feature>
<feature type="compositionally biased region" description="Acidic residues" evidence="1">
    <location>
        <begin position="108"/>
        <end position="125"/>
    </location>
</feature>
<dbReference type="Proteomes" id="UP000800094">
    <property type="component" value="Unassembled WGS sequence"/>
</dbReference>
<feature type="compositionally biased region" description="Polar residues" evidence="1">
    <location>
        <begin position="173"/>
        <end position="182"/>
    </location>
</feature>
<evidence type="ECO:0000256" key="1">
    <source>
        <dbReference type="SAM" id="MobiDB-lite"/>
    </source>
</evidence>
<feature type="compositionally biased region" description="Acidic residues" evidence="1">
    <location>
        <begin position="38"/>
        <end position="55"/>
    </location>
</feature>
<feature type="region of interest" description="Disordered" evidence="1">
    <location>
        <begin position="252"/>
        <end position="280"/>
    </location>
</feature>
<keyword evidence="3" id="KW-1185">Reference proteome</keyword>
<evidence type="ECO:0000313" key="2">
    <source>
        <dbReference type="EMBL" id="KAF2252163.1"/>
    </source>
</evidence>